<keyword evidence="2" id="KW-0812">Transmembrane</keyword>
<keyword evidence="4" id="KW-1185">Reference proteome</keyword>
<protein>
    <submittedName>
        <fullName evidence="3">Uncharacterized protein</fullName>
    </submittedName>
</protein>
<accession>A0ABY2DXI3</accession>
<comment type="caution">
    <text evidence="3">The sequence shown here is derived from an EMBL/GenBank/DDBJ whole genome shotgun (WGS) entry which is preliminary data.</text>
</comment>
<evidence type="ECO:0000313" key="4">
    <source>
        <dbReference type="Proteomes" id="UP000504882"/>
    </source>
</evidence>
<dbReference type="Proteomes" id="UP000504882">
    <property type="component" value="Unassembled WGS sequence"/>
</dbReference>
<feature type="region of interest" description="Disordered" evidence="1">
    <location>
        <begin position="1"/>
        <end position="103"/>
    </location>
</feature>
<keyword evidence="2" id="KW-1133">Transmembrane helix</keyword>
<feature type="compositionally biased region" description="Low complexity" evidence="1">
    <location>
        <begin position="57"/>
        <end position="69"/>
    </location>
</feature>
<name>A0ABY2DXI3_9MICO</name>
<evidence type="ECO:0000256" key="1">
    <source>
        <dbReference type="SAM" id="MobiDB-lite"/>
    </source>
</evidence>
<dbReference type="EMBL" id="SMNA01000015">
    <property type="protein sequence ID" value="TDE88846.1"/>
    <property type="molecule type" value="Genomic_DNA"/>
</dbReference>
<feature type="compositionally biased region" description="Acidic residues" evidence="1">
    <location>
        <begin position="44"/>
        <end position="56"/>
    </location>
</feature>
<keyword evidence="2" id="KW-0472">Membrane</keyword>
<gene>
    <name evidence="3" type="ORF">EXU48_22475</name>
</gene>
<feature type="compositionally biased region" description="Basic and acidic residues" evidence="1">
    <location>
        <begin position="1"/>
        <end position="17"/>
    </location>
</feature>
<sequence>MSTLEQGDHEPEGEREPIPPLPGAPAEQDEAAPVEGGDAGGQDDAVEEGAPVEEGDASPADPPAVLAPDVIGERNDTSLEPAAGTDPGVVPQEEEPPAWAGSAERISDPTTLDLAAIADRRRVRRAPRFGRFAGFGVALGVIIAFALSRMGVPTEYLDRGGMFLLLVALLAPFCALVACLIAVLLDRTHKRDLRAEPH</sequence>
<evidence type="ECO:0000256" key="2">
    <source>
        <dbReference type="SAM" id="Phobius"/>
    </source>
</evidence>
<organism evidence="3 4">
    <name type="scientific">Occultella glacieicola</name>
    <dbReference type="NCBI Taxonomy" id="2518684"/>
    <lineage>
        <taxon>Bacteria</taxon>
        <taxon>Bacillati</taxon>
        <taxon>Actinomycetota</taxon>
        <taxon>Actinomycetes</taxon>
        <taxon>Micrococcales</taxon>
        <taxon>Ruaniaceae</taxon>
        <taxon>Occultella</taxon>
    </lineage>
</organism>
<reference evidence="3 4" key="1">
    <citation type="submission" date="2019-03" db="EMBL/GenBank/DDBJ databases">
        <title>Genomic features of bacteria from cold environments.</title>
        <authorList>
            <person name="Shen L."/>
        </authorList>
    </citation>
    <scope>NUCLEOTIDE SEQUENCE [LARGE SCALE GENOMIC DNA]</scope>
    <source>
        <strain evidence="4">T3246-1</strain>
    </source>
</reference>
<proteinExistence type="predicted"/>
<evidence type="ECO:0000313" key="3">
    <source>
        <dbReference type="EMBL" id="TDE88846.1"/>
    </source>
</evidence>
<feature type="transmembrane region" description="Helical" evidence="2">
    <location>
        <begin position="162"/>
        <end position="185"/>
    </location>
</feature>
<feature type="transmembrane region" description="Helical" evidence="2">
    <location>
        <begin position="129"/>
        <end position="150"/>
    </location>
</feature>
<dbReference type="RefSeq" id="WP_133109930.1">
    <property type="nucleotide sequence ID" value="NZ_SMNA01000015.1"/>
</dbReference>